<organism evidence="1 2">
    <name type="scientific">Armillaria ostoyae</name>
    <name type="common">Armillaria root rot fungus</name>
    <dbReference type="NCBI Taxonomy" id="47428"/>
    <lineage>
        <taxon>Eukaryota</taxon>
        <taxon>Fungi</taxon>
        <taxon>Dikarya</taxon>
        <taxon>Basidiomycota</taxon>
        <taxon>Agaricomycotina</taxon>
        <taxon>Agaricomycetes</taxon>
        <taxon>Agaricomycetidae</taxon>
        <taxon>Agaricales</taxon>
        <taxon>Marasmiineae</taxon>
        <taxon>Physalacriaceae</taxon>
        <taxon>Armillaria</taxon>
    </lineage>
</organism>
<sequence length="88" mass="9769">MVAQPGEPSLTDCALSSAMRDNVVLDPRDALASSLLLALAWLLSTNTSVAESRDPRTYRSFEACMPFWIHHTEKEHVASSLGYLFSRE</sequence>
<dbReference type="AlphaFoldDB" id="A0A284RQC7"/>
<accession>A0A284RQC7</accession>
<evidence type="ECO:0000313" key="2">
    <source>
        <dbReference type="Proteomes" id="UP000219338"/>
    </source>
</evidence>
<dbReference type="EMBL" id="FUEG01000013">
    <property type="protein sequence ID" value="SJL10951.1"/>
    <property type="molecule type" value="Genomic_DNA"/>
</dbReference>
<dbReference type="Proteomes" id="UP000219338">
    <property type="component" value="Unassembled WGS sequence"/>
</dbReference>
<gene>
    <name evidence="1" type="ORF">ARMOST_14347</name>
</gene>
<keyword evidence="2" id="KW-1185">Reference proteome</keyword>
<reference evidence="2" key="1">
    <citation type="journal article" date="2017" name="Nat. Ecol. Evol.">
        <title>Genome expansion and lineage-specific genetic innovations in the forest pathogenic fungi Armillaria.</title>
        <authorList>
            <person name="Sipos G."/>
            <person name="Prasanna A.N."/>
            <person name="Walter M.C."/>
            <person name="O'Connor E."/>
            <person name="Balint B."/>
            <person name="Krizsan K."/>
            <person name="Kiss B."/>
            <person name="Hess J."/>
            <person name="Varga T."/>
            <person name="Slot J."/>
            <person name="Riley R."/>
            <person name="Boka B."/>
            <person name="Rigling D."/>
            <person name="Barry K."/>
            <person name="Lee J."/>
            <person name="Mihaltcheva S."/>
            <person name="LaButti K."/>
            <person name="Lipzen A."/>
            <person name="Waldron R."/>
            <person name="Moloney N.M."/>
            <person name="Sperisen C."/>
            <person name="Kredics L."/>
            <person name="Vagvoelgyi C."/>
            <person name="Patrignani A."/>
            <person name="Fitzpatrick D."/>
            <person name="Nagy I."/>
            <person name="Doyle S."/>
            <person name="Anderson J.B."/>
            <person name="Grigoriev I.V."/>
            <person name="Gueldener U."/>
            <person name="Muensterkoetter M."/>
            <person name="Nagy L.G."/>
        </authorList>
    </citation>
    <scope>NUCLEOTIDE SEQUENCE [LARGE SCALE GENOMIC DNA]</scope>
    <source>
        <strain evidence="2">C18/9</strain>
    </source>
</reference>
<protein>
    <submittedName>
        <fullName evidence="1">Uncharacterized protein</fullName>
    </submittedName>
</protein>
<evidence type="ECO:0000313" key="1">
    <source>
        <dbReference type="EMBL" id="SJL10951.1"/>
    </source>
</evidence>
<name>A0A284RQC7_ARMOS</name>
<proteinExistence type="predicted"/>